<feature type="transmembrane region" description="Helical" evidence="7">
    <location>
        <begin position="597"/>
        <end position="617"/>
    </location>
</feature>
<evidence type="ECO:0000256" key="8">
    <source>
        <dbReference type="SAM" id="SignalP"/>
    </source>
</evidence>
<dbReference type="Pfam" id="PF00960">
    <property type="entry name" value="Neocarzinostat"/>
    <property type="match status" value="1"/>
</dbReference>
<feature type="compositionally biased region" description="Polar residues" evidence="6">
    <location>
        <begin position="32"/>
        <end position="47"/>
    </location>
</feature>
<dbReference type="SUPFAM" id="SSF49319">
    <property type="entry name" value="Actinoxanthin-like"/>
    <property type="match status" value="2"/>
</dbReference>
<evidence type="ECO:0000256" key="2">
    <source>
        <dbReference type="ARBA" id="ARBA00022529"/>
    </source>
</evidence>
<feature type="chain" id="PRO_5047223835" evidence="8">
    <location>
        <begin position="29"/>
        <end position="623"/>
    </location>
</feature>
<accession>A0ABV6H6W5</accession>
<keyword evidence="8" id="KW-0732">Signal</keyword>
<feature type="compositionally biased region" description="Low complexity" evidence="6">
    <location>
        <begin position="427"/>
        <end position="444"/>
    </location>
</feature>
<evidence type="ECO:0000313" key="10">
    <source>
        <dbReference type="Proteomes" id="UP001589783"/>
    </source>
</evidence>
<dbReference type="PRINTS" id="PR01885">
    <property type="entry name" value="MACROMOMYCIN"/>
</dbReference>
<evidence type="ECO:0000256" key="6">
    <source>
        <dbReference type="SAM" id="MobiDB-lite"/>
    </source>
</evidence>
<evidence type="ECO:0000256" key="1">
    <source>
        <dbReference type="ARBA" id="ARBA00010648"/>
    </source>
</evidence>
<comment type="similarity">
    <text evidence="1">Belongs to the neocarzinostatin family.</text>
</comment>
<keyword evidence="5" id="KW-1015">Disulfide bond</keyword>
<proteinExistence type="inferred from homology"/>
<keyword evidence="7" id="KW-1133">Transmembrane helix</keyword>
<feature type="signal peptide" evidence="8">
    <location>
        <begin position="1"/>
        <end position="28"/>
    </location>
</feature>
<feature type="compositionally biased region" description="Low complexity" evidence="6">
    <location>
        <begin position="49"/>
        <end position="86"/>
    </location>
</feature>
<organism evidence="9 10">
    <name type="scientific">Gordonia phosphorivorans</name>
    <dbReference type="NCBI Taxonomy" id="1056982"/>
    <lineage>
        <taxon>Bacteria</taxon>
        <taxon>Bacillati</taxon>
        <taxon>Actinomycetota</taxon>
        <taxon>Actinomycetes</taxon>
        <taxon>Mycobacteriales</taxon>
        <taxon>Gordoniaceae</taxon>
        <taxon>Gordonia</taxon>
    </lineage>
</organism>
<comment type="caution">
    <text evidence="9">The sequence shown here is derived from an EMBL/GenBank/DDBJ whole genome shotgun (WGS) entry which is preliminary data.</text>
</comment>
<feature type="compositionally biased region" description="Low complexity" evidence="6">
    <location>
        <begin position="298"/>
        <end position="309"/>
    </location>
</feature>
<dbReference type="InterPro" id="IPR002186">
    <property type="entry name" value="Neocarzinostatin_fam"/>
</dbReference>
<name>A0ABV6H6W5_9ACTN</name>
<evidence type="ECO:0000256" key="3">
    <source>
        <dbReference type="ARBA" id="ARBA00023022"/>
    </source>
</evidence>
<evidence type="ECO:0000256" key="5">
    <source>
        <dbReference type="ARBA" id="ARBA00023157"/>
    </source>
</evidence>
<evidence type="ECO:0000313" key="9">
    <source>
        <dbReference type="EMBL" id="MFC0314599.1"/>
    </source>
</evidence>
<evidence type="ECO:0000256" key="4">
    <source>
        <dbReference type="ARBA" id="ARBA00023125"/>
    </source>
</evidence>
<dbReference type="InterPro" id="IPR027273">
    <property type="entry name" value="Neocarzinostatin-like"/>
</dbReference>
<feature type="region of interest" description="Disordered" evidence="6">
    <location>
        <begin position="276"/>
        <end position="315"/>
    </location>
</feature>
<protein>
    <submittedName>
        <fullName evidence="9">Neocarzinostatin apoprotein domain-containing protein</fullName>
    </submittedName>
</protein>
<keyword evidence="4" id="KW-0238">DNA-binding</keyword>
<keyword evidence="3" id="KW-0044">Antibiotic</keyword>
<feature type="compositionally biased region" description="Gly residues" evidence="6">
    <location>
        <begin position="276"/>
        <end position="297"/>
    </location>
</feature>
<feature type="region of interest" description="Disordered" evidence="6">
    <location>
        <begin position="29"/>
        <end position="97"/>
    </location>
</feature>
<gene>
    <name evidence="9" type="ORF">ACFFJD_07015</name>
</gene>
<sequence>MRTSLLGSMVAVPATLLLGVAAPGIAGAEPTTPGSARQSAPPTTSLISPAPAKTAPGKAAPGNTAPGKAAPSKTAPTTSAPTASKSRTPDRAAADGPIVAYRDGVPVTLPKNLTAAGQASFLDGLRAQLTQQGMALYQQLMQLLPMGGGNGPVRGTPTLTVTPSSSIAPGSTVTVAGSGYRAGEDLYVVQTVAKPSSGYPSTYADGGAKLTVRGDGTFTATLKIQRAFNGVDCLKTKCFVASITAFPKLTDRTQDAWVPITLNGAAAGTAAPSGAGGAGAGASGAGGAGAGGAGNTGGAPTAPASGGPSVSLSKSTGLNAAGDTVTVTGRGFSTSGPGVYVGIAQTDQHSSTDASAFGPGTVFVSTANGKMAADGSFAVALPVSARFGKADCTANACAVYTLAAHGSSDRSQDTSTRVTFGGGAAGAAGAPAASPEGEAPGAAGTPTVSLSTTSLARSGATPITVSGRGFSTAGPGVYLGVAETARYSTTEASAFGAVTYVRPDQIGDDGSFTVALDVEPVFAAGNCLENPCAIYTMAAHGSDDRSQDTVTPLTIKGAAAGATTKVAQPGAEAAAADADSVQAAAAVSSADDSTGRWVWGAGTAALVVAAAIGGLLLGRRTSR</sequence>
<feature type="region of interest" description="Disordered" evidence="6">
    <location>
        <begin position="408"/>
        <end position="450"/>
    </location>
</feature>
<keyword evidence="2" id="KW-0929">Antimicrobial</keyword>
<keyword evidence="7" id="KW-0812">Transmembrane</keyword>
<reference evidence="9 10" key="1">
    <citation type="submission" date="2024-09" db="EMBL/GenBank/DDBJ databases">
        <authorList>
            <person name="Sun Q."/>
            <person name="Mori K."/>
        </authorList>
    </citation>
    <scope>NUCLEOTIDE SEQUENCE [LARGE SCALE GENOMIC DNA]</scope>
    <source>
        <strain evidence="9 10">CCM 7957</strain>
    </source>
</reference>
<keyword evidence="7" id="KW-0472">Membrane</keyword>
<dbReference type="Proteomes" id="UP001589783">
    <property type="component" value="Unassembled WGS sequence"/>
</dbReference>
<dbReference type="EMBL" id="JBHLWV010000016">
    <property type="protein sequence ID" value="MFC0314599.1"/>
    <property type="molecule type" value="Genomic_DNA"/>
</dbReference>
<dbReference type="Gene3D" id="2.60.40.230">
    <property type="entry name" value="Neocarzinostatin-like"/>
    <property type="match status" value="3"/>
</dbReference>
<keyword evidence="10" id="KW-1185">Reference proteome</keyword>
<dbReference type="RefSeq" id="WP_382362529.1">
    <property type="nucleotide sequence ID" value="NZ_JBHLWV010000016.1"/>
</dbReference>
<evidence type="ECO:0000256" key="7">
    <source>
        <dbReference type="SAM" id="Phobius"/>
    </source>
</evidence>